<sequence>IKRSNSLERSNDLRSVEMGGADWGPVAVAVVLFVVLSPGLLFQLPARRRVLECGNMTTSGISILVHAVLFFAIITILKKKNTICGKHMWKASVNALPVGTNLRRLWNNLPILHPPTDPSRNVFFVTSLLNDCQRTINLPPTGLGKVPLFPWAVWTLWTNRNKLLFEDQEFTAEETVLKIVQDARAWKGANDELLPTKVPLIVEHDRSSRNNEHLPIASVFSGHQTWRVASDATTGNCGLGRHFHDASAKLAGDFLSERQHIPSTLVAEALALKAAISTAVLKGVPSLQVFSDSKTLITLLVAKENYLQIQGILFDIHQLCSKFNSVSFHYVPRARNSKADSLAKSALFALKNSPHVDEKALRTSLNTTPVLFEATIDVSQVIAKAIISGLLTSSRLTIVGWAGGFGGHCSAGKRRVSVEPKKGAQHFVAPCPAPSRPHS</sequence>
<dbReference type="Pfam" id="PF11820">
    <property type="entry name" value="DUF3339"/>
    <property type="match status" value="1"/>
</dbReference>
<evidence type="ECO:0000256" key="1">
    <source>
        <dbReference type="SAM" id="Phobius"/>
    </source>
</evidence>
<dbReference type="Gene3D" id="3.30.420.10">
    <property type="entry name" value="Ribonuclease H-like superfamily/Ribonuclease H"/>
    <property type="match status" value="1"/>
</dbReference>
<accession>A0ABQ8DH40</accession>
<reference evidence="3 4" key="1">
    <citation type="submission" date="2021-05" db="EMBL/GenBank/DDBJ databases">
        <title>Genome Assembly of Synthetic Allotetraploid Brassica napus Reveals Homoeologous Exchanges between Subgenomes.</title>
        <authorList>
            <person name="Davis J.T."/>
        </authorList>
    </citation>
    <scope>NUCLEOTIDE SEQUENCE [LARGE SCALE GENOMIC DNA]</scope>
    <source>
        <strain evidence="4">cv. Da-Ae</strain>
        <tissue evidence="3">Seedling</tissue>
    </source>
</reference>
<organism evidence="3 4">
    <name type="scientific">Brassica napus</name>
    <name type="common">Rape</name>
    <dbReference type="NCBI Taxonomy" id="3708"/>
    <lineage>
        <taxon>Eukaryota</taxon>
        <taxon>Viridiplantae</taxon>
        <taxon>Streptophyta</taxon>
        <taxon>Embryophyta</taxon>
        <taxon>Tracheophyta</taxon>
        <taxon>Spermatophyta</taxon>
        <taxon>Magnoliopsida</taxon>
        <taxon>eudicotyledons</taxon>
        <taxon>Gunneridae</taxon>
        <taxon>Pentapetalae</taxon>
        <taxon>rosids</taxon>
        <taxon>malvids</taxon>
        <taxon>Brassicales</taxon>
        <taxon>Brassicaceae</taxon>
        <taxon>Brassiceae</taxon>
        <taxon>Brassica</taxon>
    </lineage>
</organism>
<dbReference type="InterPro" id="IPR044730">
    <property type="entry name" value="RNase_H-like_dom_plant"/>
</dbReference>
<dbReference type="InterPro" id="IPR002156">
    <property type="entry name" value="RNaseH_domain"/>
</dbReference>
<dbReference type="InterPro" id="IPR021775">
    <property type="entry name" value="DUF3339"/>
</dbReference>
<protein>
    <recommendedName>
        <fullName evidence="2">RNase H type-1 domain-containing protein</fullName>
    </recommendedName>
</protein>
<feature type="transmembrane region" description="Helical" evidence="1">
    <location>
        <begin position="23"/>
        <end position="44"/>
    </location>
</feature>
<evidence type="ECO:0000313" key="3">
    <source>
        <dbReference type="EMBL" id="KAH0928073.1"/>
    </source>
</evidence>
<dbReference type="EMBL" id="JAGKQM010000005">
    <property type="protein sequence ID" value="KAH0928073.1"/>
    <property type="molecule type" value="Genomic_DNA"/>
</dbReference>
<feature type="non-terminal residue" evidence="3">
    <location>
        <position position="1"/>
    </location>
</feature>
<evidence type="ECO:0000313" key="4">
    <source>
        <dbReference type="Proteomes" id="UP000824890"/>
    </source>
</evidence>
<name>A0ABQ8DH40_BRANA</name>
<dbReference type="PANTHER" id="PTHR33128:SF83">
    <property type="entry name" value="F1C9.28 PROTEIN"/>
    <property type="match status" value="1"/>
</dbReference>
<dbReference type="PANTHER" id="PTHR33128">
    <property type="entry name" value="OS05G0103400 PROTEIN"/>
    <property type="match status" value="1"/>
</dbReference>
<keyword evidence="1" id="KW-1133">Transmembrane helix</keyword>
<proteinExistence type="predicted"/>
<feature type="transmembrane region" description="Helical" evidence="1">
    <location>
        <begin position="56"/>
        <end position="77"/>
    </location>
</feature>
<dbReference type="CDD" id="cd06222">
    <property type="entry name" value="RNase_H_like"/>
    <property type="match status" value="1"/>
</dbReference>
<dbReference type="Pfam" id="PF13456">
    <property type="entry name" value="RVT_3"/>
    <property type="match status" value="1"/>
</dbReference>
<feature type="domain" description="RNase H type-1" evidence="2">
    <location>
        <begin position="259"/>
        <end position="346"/>
    </location>
</feature>
<gene>
    <name evidence="3" type="ORF">HID58_020329</name>
</gene>
<evidence type="ECO:0000259" key="2">
    <source>
        <dbReference type="Pfam" id="PF13456"/>
    </source>
</evidence>
<dbReference type="InterPro" id="IPR036397">
    <property type="entry name" value="RNaseH_sf"/>
</dbReference>
<keyword evidence="1" id="KW-0812">Transmembrane</keyword>
<keyword evidence="4" id="KW-1185">Reference proteome</keyword>
<dbReference type="InterPro" id="IPR012337">
    <property type="entry name" value="RNaseH-like_sf"/>
</dbReference>
<dbReference type="SUPFAM" id="SSF53098">
    <property type="entry name" value="Ribonuclease H-like"/>
    <property type="match status" value="1"/>
</dbReference>
<comment type="caution">
    <text evidence="3">The sequence shown here is derived from an EMBL/GenBank/DDBJ whole genome shotgun (WGS) entry which is preliminary data.</text>
</comment>
<dbReference type="Proteomes" id="UP000824890">
    <property type="component" value="Unassembled WGS sequence"/>
</dbReference>
<keyword evidence="1" id="KW-0472">Membrane</keyword>